<evidence type="ECO:0000256" key="2">
    <source>
        <dbReference type="ARBA" id="ARBA00022490"/>
    </source>
</evidence>
<evidence type="ECO:0000313" key="5">
    <source>
        <dbReference type="EMBL" id="EGG22393.1"/>
    </source>
</evidence>
<sequence length="172" mass="19726">MSIPSSKVHKTDKYSWSQTLTEATITITSDVVVRGRDLFVKMDKQYLTVKNKISNEIYIDGTLHKSIKIDDSTWSVVDGKTITIELFKIKSEWWSCIVQGEQEIDVTQITPENSSLNDLDGETRTMVEKMMFNQRQKAAGLPTTDDEEKERHLQEFKDLNPNLDFSGATFNK</sequence>
<dbReference type="FunFam" id="2.60.40.790:FF:000001">
    <property type="entry name" value="Nuclear migration protein nudC"/>
    <property type="match status" value="1"/>
</dbReference>
<feature type="domain" description="CS" evidence="4">
    <location>
        <begin position="9"/>
        <end position="98"/>
    </location>
</feature>
<dbReference type="PANTHER" id="PTHR12356">
    <property type="entry name" value="NUCLEAR MOVEMENT PROTEIN NUDC"/>
    <property type="match status" value="1"/>
</dbReference>
<dbReference type="GO" id="GO:0005737">
    <property type="term" value="C:cytoplasm"/>
    <property type="evidence" value="ECO:0007669"/>
    <property type="project" value="UniProtKB-SubCell"/>
</dbReference>
<gene>
    <name evidence="5" type="primary">nudc</name>
    <name evidence="5" type="ORF">DFA_04511</name>
</gene>
<dbReference type="RefSeq" id="XP_004360244.1">
    <property type="nucleotide sequence ID" value="XM_004360187.1"/>
</dbReference>
<dbReference type="STRING" id="1054147.F4PPT0"/>
<dbReference type="GO" id="GO:0051082">
    <property type="term" value="F:unfolded protein binding"/>
    <property type="evidence" value="ECO:0007669"/>
    <property type="project" value="TreeGrafter"/>
</dbReference>
<dbReference type="GeneID" id="14874402"/>
<feature type="region of interest" description="Disordered" evidence="3">
    <location>
        <begin position="135"/>
        <end position="157"/>
    </location>
</feature>
<evidence type="ECO:0000313" key="6">
    <source>
        <dbReference type="Proteomes" id="UP000007797"/>
    </source>
</evidence>
<dbReference type="EMBL" id="GL883009">
    <property type="protein sequence ID" value="EGG22393.1"/>
    <property type="molecule type" value="Genomic_DNA"/>
</dbReference>
<protein>
    <submittedName>
        <fullName evidence="5">Nuclear distribution protein C</fullName>
    </submittedName>
</protein>
<dbReference type="InterPro" id="IPR007052">
    <property type="entry name" value="CS_dom"/>
</dbReference>
<name>F4PPT0_CACFS</name>
<dbReference type="OMA" id="RQKEMGG"/>
<evidence type="ECO:0000256" key="3">
    <source>
        <dbReference type="SAM" id="MobiDB-lite"/>
    </source>
</evidence>
<dbReference type="SUPFAM" id="SSF49764">
    <property type="entry name" value="HSP20-like chaperones"/>
    <property type="match status" value="1"/>
</dbReference>
<dbReference type="Pfam" id="PF04969">
    <property type="entry name" value="CS"/>
    <property type="match status" value="1"/>
</dbReference>
<dbReference type="AlphaFoldDB" id="F4PPT0"/>
<proteinExistence type="predicted"/>
<keyword evidence="6" id="KW-1185">Reference proteome</keyword>
<comment type="subcellular location">
    <subcellularLocation>
        <location evidence="1">Cytoplasm</location>
    </subcellularLocation>
</comment>
<dbReference type="PROSITE" id="PS51203">
    <property type="entry name" value="CS"/>
    <property type="match status" value="1"/>
</dbReference>
<dbReference type="PANTHER" id="PTHR12356:SF3">
    <property type="entry name" value="NUCLEAR MIGRATION PROTEIN NUDC"/>
    <property type="match status" value="1"/>
</dbReference>
<dbReference type="InterPro" id="IPR037898">
    <property type="entry name" value="NudC_fam"/>
</dbReference>
<dbReference type="GO" id="GO:0006457">
    <property type="term" value="P:protein folding"/>
    <property type="evidence" value="ECO:0007669"/>
    <property type="project" value="TreeGrafter"/>
</dbReference>
<dbReference type="KEGG" id="dfa:DFA_04511"/>
<dbReference type="Proteomes" id="UP000007797">
    <property type="component" value="Unassembled WGS sequence"/>
</dbReference>
<dbReference type="CDD" id="cd06467">
    <property type="entry name" value="p23_NUDC_like"/>
    <property type="match status" value="1"/>
</dbReference>
<dbReference type="Gene3D" id="2.60.40.790">
    <property type="match status" value="1"/>
</dbReference>
<keyword evidence="2" id="KW-0963">Cytoplasm</keyword>
<dbReference type="OrthoDB" id="416217at2759"/>
<evidence type="ECO:0000259" key="4">
    <source>
        <dbReference type="PROSITE" id="PS51203"/>
    </source>
</evidence>
<reference evidence="6" key="1">
    <citation type="journal article" date="2011" name="Genome Res.">
        <title>Phylogeny-wide analysis of social amoeba genomes highlights ancient origins for complex intercellular communication.</title>
        <authorList>
            <person name="Heidel A.J."/>
            <person name="Lawal H.M."/>
            <person name="Felder M."/>
            <person name="Schilde C."/>
            <person name="Helps N.R."/>
            <person name="Tunggal B."/>
            <person name="Rivero F."/>
            <person name="John U."/>
            <person name="Schleicher M."/>
            <person name="Eichinger L."/>
            <person name="Platzer M."/>
            <person name="Noegel A.A."/>
            <person name="Schaap P."/>
            <person name="Gloeckner G."/>
        </authorList>
    </citation>
    <scope>NUCLEOTIDE SEQUENCE [LARGE SCALE GENOMIC DNA]</scope>
    <source>
        <strain evidence="6">SH3</strain>
    </source>
</reference>
<dbReference type="InterPro" id="IPR008978">
    <property type="entry name" value="HSP20-like_chaperone"/>
</dbReference>
<evidence type="ECO:0000256" key="1">
    <source>
        <dbReference type="ARBA" id="ARBA00004496"/>
    </source>
</evidence>
<organism evidence="5 6">
    <name type="scientific">Cavenderia fasciculata</name>
    <name type="common">Slime mold</name>
    <name type="synonym">Dictyostelium fasciculatum</name>
    <dbReference type="NCBI Taxonomy" id="261658"/>
    <lineage>
        <taxon>Eukaryota</taxon>
        <taxon>Amoebozoa</taxon>
        <taxon>Evosea</taxon>
        <taxon>Eumycetozoa</taxon>
        <taxon>Dictyostelia</taxon>
        <taxon>Acytosteliales</taxon>
        <taxon>Cavenderiaceae</taxon>
        <taxon>Cavenderia</taxon>
    </lineage>
</organism>
<accession>F4PPT0</accession>